<dbReference type="SUPFAM" id="SSF51395">
    <property type="entry name" value="FMN-linked oxidoreductases"/>
    <property type="match status" value="1"/>
</dbReference>
<dbReference type="PANTHER" id="PTHR10578">
    <property type="entry name" value="S -2-HYDROXY-ACID OXIDASE-RELATED"/>
    <property type="match status" value="1"/>
</dbReference>
<keyword evidence="8" id="KW-1185">Reference proteome</keyword>
<organism evidence="7 8">
    <name type="scientific">Phyllobacterium ifriqiyense</name>
    <dbReference type="NCBI Taxonomy" id="314238"/>
    <lineage>
        <taxon>Bacteria</taxon>
        <taxon>Pseudomonadati</taxon>
        <taxon>Pseudomonadota</taxon>
        <taxon>Alphaproteobacteria</taxon>
        <taxon>Hyphomicrobiales</taxon>
        <taxon>Phyllobacteriaceae</taxon>
        <taxon>Phyllobacterium</taxon>
    </lineage>
</organism>
<dbReference type="Pfam" id="PF01070">
    <property type="entry name" value="FMN_dh"/>
    <property type="match status" value="1"/>
</dbReference>
<evidence type="ECO:0000313" key="7">
    <source>
        <dbReference type="EMBL" id="MDQ0995405.1"/>
    </source>
</evidence>
<gene>
    <name evidence="7" type="ORF">QFZ34_000582</name>
</gene>
<evidence type="ECO:0000256" key="4">
    <source>
        <dbReference type="ARBA" id="ARBA00023002"/>
    </source>
</evidence>
<dbReference type="PROSITE" id="PS00557">
    <property type="entry name" value="FMN_HYDROXY_ACID_DH_1"/>
    <property type="match status" value="1"/>
</dbReference>
<dbReference type="EMBL" id="JAUSZT010000002">
    <property type="protein sequence ID" value="MDQ0995405.1"/>
    <property type="molecule type" value="Genomic_DNA"/>
</dbReference>
<keyword evidence="4 7" id="KW-0560">Oxidoreductase</keyword>
<evidence type="ECO:0000256" key="5">
    <source>
        <dbReference type="ARBA" id="ARBA00024042"/>
    </source>
</evidence>
<accession>A0ABU0S3R6</accession>
<proteinExistence type="inferred from homology"/>
<dbReference type="InterPro" id="IPR000262">
    <property type="entry name" value="FMN-dep_DH"/>
</dbReference>
<comment type="cofactor">
    <cofactor evidence="1">
        <name>FMN</name>
        <dbReference type="ChEBI" id="CHEBI:58210"/>
    </cofactor>
</comment>
<protein>
    <submittedName>
        <fullName evidence="7">L-lactate dehydrogenase (Cytochrome)</fullName>
        <ecNumber evidence="7">1.1.2.3</ecNumber>
    </submittedName>
</protein>
<evidence type="ECO:0000259" key="6">
    <source>
        <dbReference type="PROSITE" id="PS51349"/>
    </source>
</evidence>
<dbReference type="CDD" id="cd02809">
    <property type="entry name" value="alpha_hydroxyacid_oxid_FMN"/>
    <property type="match status" value="1"/>
</dbReference>
<dbReference type="Gene3D" id="3.20.20.70">
    <property type="entry name" value="Aldolase class I"/>
    <property type="match status" value="1"/>
</dbReference>
<dbReference type="InterPro" id="IPR008259">
    <property type="entry name" value="FMN_hydac_DH_AS"/>
</dbReference>
<name>A0ABU0S3R6_9HYPH</name>
<evidence type="ECO:0000313" key="8">
    <source>
        <dbReference type="Proteomes" id="UP001237780"/>
    </source>
</evidence>
<dbReference type="PANTHER" id="PTHR10578:SF107">
    <property type="entry name" value="2-HYDROXYACID OXIDASE 1"/>
    <property type="match status" value="1"/>
</dbReference>
<sequence>MAETLASAKVTSHDKSSVGASRSVRRRLSKVLCLDDFEPMAESYLPRPLFGYIAGASETNLSLTDNAKSFAEFGFRPRVLLDVSARHQRTSLFGQTFAAPFGIAPMGISAMMSYRGDVVLAAAAQSANIPMIMSGSSLIPLEDVAKAAPASWFQAYLPGEWPRIEALLDRVEAAGFKTLVITVDVATLPSRENNVRNGFSTPLRPTLALLWQGLTHPSWSIRTLARTLLNHGVPHFENSFATRGAPIISRNVSRDFSKRDHLDWSHLEKIRRRWNGNLVVKGVMRPEDAVRAASIGADGIIISNHGGRQLDGTVAPLRVLPGIVSAVGSTTTVMVDGGIRRGTDVLKALILGAKFVFIGRPFLYAASVGGQFGVAKAIDLLSKEIHQNMALLGVSHLDDLQSDMLTRFAAAN</sequence>
<feature type="domain" description="FMN hydroxy acid dehydrogenase" evidence="6">
    <location>
        <begin position="26"/>
        <end position="410"/>
    </location>
</feature>
<keyword evidence="3" id="KW-0288">FMN</keyword>
<evidence type="ECO:0000256" key="1">
    <source>
        <dbReference type="ARBA" id="ARBA00001917"/>
    </source>
</evidence>
<dbReference type="InterPro" id="IPR037396">
    <property type="entry name" value="FMN_HAD"/>
</dbReference>
<evidence type="ECO:0000256" key="2">
    <source>
        <dbReference type="ARBA" id="ARBA00022630"/>
    </source>
</evidence>
<dbReference type="InterPro" id="IPR012133">
    <property type="entry name" value="Alpha-hydoxy_acid_DH_FMN"/>
</dbReference>
<dbReference type="EC" id="1.1.2.3" evidence="7"/>
<dbReference type="PROSITE" id="PS51349">
    <property type="entry name" value="FMN_HYDROXY_ACID_DH_2"/>
    <property type="match status" value="1"/>
</dbReference>
<dbReference type="PIRSF" id="PIRSF000138">
    <property type="entry name" value="Al-hdrx_acd_dh"/>
    <property type="match status" value="1"/>
</dbReference>
<comment type="caution">
    <text evidence="7">The sequence shown here is derived from an EMBL/GenBank/DDBJ whole genome shotgun (WGS) entry which is preliminary data.</text>
</comment>
<dbReference type="GO" id="GO:0004460">
    <property type="term" value="F:L-lactate dehydrogenase (cytochrome) activity"/>
    <property type="evidence" value="ECO:0007669"/>
    <property type="project" value="UniProtKB-EC"/>
</dbReference>
<dbReference type="Proteomes" id="UP001237780">
    <property type="component" value="Unassembled WGS sequence"/>
</dbReference>
<reference evidence="7 8" key="1">
    <citation type="submission" date="2023-07" db="EMBL/GenBank/DDBJ databases">
        <title>Comparative genomics of wheat-associated soil bacteria to identify genetic determinants of phenazine resistance.</title>
        <authorList>
            <person name="Mouncey N."/>
        </authorList>
    </citation>
    <scope>NUCLEOTIDE SEQUENCE [LARGE SCALE GENOMIC DNA]</scope>
    <source>
        <strain evidence="7 8">W4I11</strain>
    </source>
</reference>
<keyword evidence="2" id="KW-0285">Flavoprotein</keyword>
<evidence type="ECO:0000256" key="3">
    <source>
        <dbReference type="ARBA" id="ARBA00022643"/>
    </source>
</evidence>
<comment type="similarity">
    <text evidence="5">Belongs to the FMN-dependent alpha-hydroxy acid dehydrogenase family.</text>
</comment>
<dbReference type="InterPro" id="IPR013785">
    <property type="entry name" value="Aldolase_TIM"/>
</dbReference>